<keyword evidence="2" id="KW-1185">Reference proteome</keyword>
<dbReference type="AlphaFoldDB" id="A0AB34FTV2"/>
<dbReference type="Proteomes" id="UP001163105">
    <property type="component" value="Unassembled WGS sequence"/>
</dbReference>
<gene>
    <name evidence="1" type="ORF">O9K51_05800</name>
</gene>
<evidence type="ECO:0000313" key="1">
    <source>
        <dbReference type="EMBL" id="KAJ6442246.1"/>
    </source>
</evidence>
<reference evidence="1" key="1">
    <citation type="submission" date="2023-01" db="EMBL/GenBank/DDBJ databases">
        <title>The growth and conidiation of Purpureocillium lavendulum are regulated by nitrogen source and histone H3K14 acetylation.</title>
        <authorList>
            <person name="Tang P."/>
            <person name="Han J."/>
            <person name="Zhang C."/>
            <person name="Tang P."/>
            <person name="Qi F."/>
            <person name="Zhang K."/>
            <person name="Liang L."/>
        </authorList>
    </citation>
    <scope>NUCLEOTIDE SEQUENCE</scope>
    <source>
        <strain evidence="1">YMF1.00683</strain>
    </source>
</reference>
<sequence>MPTLNGNSLTLSQLINAIGRCTYHLLTYTTTTEGMIDYGNDMLCWYRNPMVTGDIDGLFQLDTAYGIWRDLIPTDVDDETRITFDCLRSQIEEESNKLQHI</sequence>
<accession>A0AB34FTV2</accession>
<organism evidence="1 2">
    <name type="scientific">Purpureocillium lavendulum</name>
    <dbReference type="NCBI Taxonomy" id="1247861"/>
    <lineage>
        <taxon>Eukaryota</taxon>
        <taxon>Fungi</taxon>
        <taxon>Dikarya</taxon>
        <taxon>Ascomycota</taxon>
        <taxon>Pezizomycotina</taxon>
        <taxon>Sordariomycetes</taxon>
        <taxon>Hypocreomycetidae</taxon>
        <taxon>Hypocreales</taxon>
        <taxon>Ophiocordycipitaceae</taxon>
        <taxon>Purpureocillium</taxon>
    </lineage>
</organism>
<evidence type="ECO:0000313" key="2">
    <source>
        <dbReference type="Proteomes" id="UP001163105"/>
    </source>
</evidence>
<protein>
    <submittedName>
        <fullName evidence="1">Sorting nexin 3</fullName>
    </submittedName>
</protein>
<name>A0AB34FTV2_9HYPO</name>
<comment type="caution">
    <text evidence="1">The sequence shown here is derived from an EMBL/GenBank/DDBJ whole genome shotgun (WGS) entry which is preliminary data.</text>
</comment>
<proteinExistence type="predicted"/>
<dbReference type="EMBL" id="JAQHRD010000004">
    <property type="protein sequence ID" value="KAJ6442246.1"/>
    <property type="molecule type" value="Genomic_DNA"/>
</dbReference>